<keyword evidence="1" id="KW-0902">Two-component regulatory system</keyword>
<feature type="transmembrane region" description="Helical" evidence="2">
    <location>
        <begin position="51"/>
        <end position="71"/>
    </location>
</feature>
<dbReference type="Gene3D" id="2.40.50.1020">
    <property type="entry name" value="LytTr DNA-binding domain"/>
    <property type="match status" value="1"/>
</dbReference>
<sequence length="276" mass="32173">MNRFSRSPWSLWVVLFVLGALLALNNSLTTTADLSRNQITYKAWEPYVWEYSSFVVIFALYALVIQVTVRWPLFFHQRWPRHLLIHATASVVFSVSHVVLMVLIRKAIYQLTDGTYDFGDWATELVYEYRKDVLTYFTFVLIYTGWKYWIRIQTQQSSDPPVRLKVTHKKGTRWVALAEIISIESGGNYIYLHTRDEVLPMRGTMKTIMDELNPQQFIRVHRSYIINTLCIEKLTDLSKDPCTLVLVNGKKVPVSRTYRAELMAIIDQPQTGLVVN</sequence>
<accession>A0ABV7JAV2</accession>
<feature type="transmembrane region" description="Helical" evidence="2">
    <location>
        <begin position="133"/>
        <end position="150"/>
    </location>
</feature>
<name>A0ABV7JAV2_9GAMM</name>
<protein>
    <submittedName>
        <fullName evidence="4">LytR/AlgR family response regulator transcription factor</fullName>
    </submittedName>
</protein>
<dbReference type="InterPro" id="IPR012379">
    <property type="entry name" value="LytTR_MHYE"/>
</dbReference>
<feature type="transmembrane region" description="Helical" evidence="2">
    <location>
        <begin position="83"/>
        <end position="104"/>
    </location>
</feature>
<gene>
    <name evidence="4" type="ORF">ACFODZ_13475</name>
</gene>
<keyword evidence="2" id="KW-0472">Membrane</keyword>
<organism evidence="4 5">
    <name type="scientific">Marinicella sediminis</name>
    <dbReference type="NCBI Taxonomy" id="1792834"/>
    <lineage>
        <taxon>Bacteria</taxon>
        <taxon>Pseudomonadati</taxon>
        <taxon>Pseudomonadota</taxon>
        <taxon>Gammaproteobacteria</taxon>
        <taxon>Lysobacterales</taxon>
        <taxon>Marinicellaceae</taxon>
        <taxon>Marinicella</taxon>
    </lineage>
</organism>
<evidence type="ECO:0000256" key="2">
    <source>
        <dbReference type="SAM" id="Phobius"/>
    </source>
</evidence>
<dbReference type="RefSeq" id="WP_077411636.1">
    <property type="nucleotide sequence ID" value="NZ_JBHRTS010000007.1"/>
</dbReference>
<keyword evidence="5" id="KW-1185">Reference proteome</keyword>
<evidence type="ECO:0000256" key="1">
    <source>
        <dbReference type="ARBA" id="ARBA00023012"/>
    </source>
</evidence>
<dbReference type="InterPro" id="IPR046947">
    <property type="entry name" value="LytR-like"/>
</dbReference>
<evidence type="ECO:0000259" key="3">
    <source>
        <dbReference type="PROSITE" id="PS50930"/>
    </source>
</evidence>
<dbReference type="EMBL" id="JBHRTS010000007">
    <property type="protein sequence ID" value="MFC3195258.1"/>
    <property type="molecule type" value="Genomic_DNA"/>
</dbReference>
<comment type="caution">
    <text evidence="4">The sequence shown here is derived from an EMBL/GenBank/DDBJ whole genome shotgun (WGS) entry which is preliminary data.</text>
</comment>
<reference evidence="5" key="1">
    <citation type="journal article" date="2019" name="Int. J. Syst. Evol. Microbiol.">
        <title>The Global Catalogue of Microorganisms (GCM) 10K type strain sequencing project: providing services to taxonomists for standard genome sequencing and annotation.</title>
        <authorList>
            <consortium name="The Broad Institute Genomics Platform"/>
            <consortium name="The Broad Institute Genome Sequencing Center for Infectious Disease"/>
            <person name="Wu L."/>
            <person name="Ma J."/>
        </authorList>
    </citation>
    <scope>NUCLEOTIDE SEQUENCE [LARGE SCALE GENOMIC DNA]</scope>
    <source>
        <strain evidence="5">KCTC 42953</strain>
    </source>
</reference>
<dbReference type="PROSITE" id="PS50930">
    <property type="entry name" value="HTH_LYTTR"/>
    <property type="match status" value="1"/>
</dbReference>
<evidence type="ECO:0000313" key="4">
    <source>
        <dbReference type="EMBL" id="MFC3195258.1"/>
    </source>
</evidence>
<proteinExistence type="predicted"/>
<dbReference type="PANTHER" id="PTHR37299:SF1">
    <property type="entry name" value="STAGE 0 SPORULATION PROTEIN A HOMOLOG"/>
    <property type="match status" value="1"/>
</dbReference>
<dbReference type="SMART" id="SM00850">
    <property type="entry name" value="LytTR"/>
    <property type="match status" value="1"/>
</dbReference>
<keyword evidence="2" id="KW-0812">Transmembrane</keyword>
<feature type="domain" description="HTH LytTR-type" evidence="3">
    <location>
        <begin position="164"/>
        <end position="268"/>
    </location>
</feature>
<dbReference type="Pfam" id="PF04397">
    <property type="entry name" value="LytTR"/>
    <property type="match status" value="1"/>
</dbReference>
<dbReference type="PIRSF" id="PIRSF031767">
    <property type="entry name" value="MHYE_LytTR"/>
    <property type="match status" value="1"/>
</dbReference>
<evidence type="ECO:0000313" key="5">
    <source>
        <dbReference type="Proteomes" id="UP001595533"/>
    </source>
</evidence>
<keyword evidence="2" id="KW-1133">Transmembrane helix</keyword>
<dbReference type="Proteomes" id="UP001595533">
    <property type="component" value="Unassembled WGS sequence"/>
</dbReference>
<dbReference type="InterPro" id="IPR007492">
    <property type="entry name" value="LytTR_DNA-bd_dom"/>
</dbReference>
<dbReference type="PANTHER" id="PTHR37299">
    <property type="entry name" value="TRANSCRIPTIONAL REGULATOR-RELATED"/>
    <property type="match status" value="1"/>
</dbReference>